<protein>
    <submittedName>
        <fullName evidence="3">Glycosyl hydrolase</fullName>
    </submittedName>
</protein>
<reference evidence="3" key="1">
    <citation type="journal article" date="2014" name="Int. J. Syst. Evol. Microbiol.">
        <title>Complete genome sequence of Corynebacterium casei LMG S-19264T (=DSM 44701T), isolated from a smear-ripened cheese.</title>
        <authorList>
            <consortium name="US DOE Joint Genome Institute (JGI-PGF)"/>
            <person name="Walter F."/>
            <person name="Albersmeier A."/>
            <person name="Kalinowski J."/>
            <person name="Ruckert C."/>
        </authorList>
    </citation>
    <scope>NUCLEOTIDE SEQUENCE</scope>
    <source>
        <strain evidence="3">KCTC 12719</strain>
    </source>
</reference>
<keyword evidence="4" id="KW-1185">Reference proteome</keyword>
<proteinExistence type="predicted"/>
<evidence type="ECO:0000256" key="1">
    <source>
        <dbReference type="SAM" id="MobiDB-lite"/>
    </source>
</evidence>
<sequence length="248" mass="28566">MKKILFSLFIATAFVGCKNSEAEKSEVQEKESENVTATSESENEEWQSLFDGNGTEGWRMYNGEELSDTWIVEDGTLKSLGTGGDIGGDIVYGDEEFGEFELQLEWKIAEGGNSGIFYHVVEDEQYDAPYYTAPEYQIIDQEGFPQKLEPWQSIGADYGMYDPDYDGALKDVGEWNTSRIVFTNDKVTYWLNGKKTVEFDPWSEDWKKRKNEGKWSEFEDYGEAREGLIGLQDHGSYTWFRNIKIRRL</sequence>
<dbReference type="EMBL" id="BMXB01000007">
    <property type="protein sequence ID" value="GHA38566.1"/>
    <property type="molecule type" value="Genomic_DNA"/>
</dbReference>
<feature type="domain" description="3-keto-alpha-glucoside-1,2-lyase/3-keto-2-hydroxy-glucal hydratase" evidence="2">
    <location>
        <begin position="45"/>
        <end position="246"/>
    </location>
</feature>
<evidence type="ECO:0000259" key="2">
    <source>
        <dbReference type="Pfam" id="PF06439"/>
    </source>
</evidence>
<reference evidence="3" key="2">
    <citation type="submission" date="2020-09" db="EMBL/GenBank/DDBJ databases">
        <authorList>
            <person name="Sun Q."/>
            <person name="Kim S."/>
        </authorList>
    </citation>
    <scope>NUCLEOTIDE SEQUENCE</scope>
    <source>
        <strain evidence="3">KCTC 12719</strain>
    </source>
</reference>
<feature type="region of interest" description="Disordered" evidence="1">
    <location>
        <begin position="21"/>
        <end position="49"/>
    </location>
</feature>
<dbReference type="GO" id="GO:0016787">
    <property type="term" value="F:hydrolase activity"/>
    <property type="evidence" value="ECO:0007669"/>
    <property type="project" value="UniProtKB-KW"/>
</dbReference>
<dbReference type="InterPro" id="IPR010496">
    <property type="entry name" value="AL/BT2_dom"/>
</dbReference>
<dbReference type="Gene3D" id="2.60.120.560">
    <property type="entry name" value="Exo-inulinase, domain 1"/>
    <property type="match status" value="1"/>
</dbReference>
<evidence type="ECO:0000313" key="4">
    <source>
        <dbReference type="Proteomes" id="UP000610456"/>
    </source>
</evidence>
<dbReference type="Pfam" id="PF06439">
    <property type="entry name" value="3keto-disac_hyd"/>
    <property type="match status" value="1"/>
</dbReference>
<evidence type="ECO:0000313" key="3">
    <source>
        <dbReference type="EMBL" id="GHA38566.1"/>
    </source>
</evidence>
<comment type="caution">
    <text evidence="3">The sequence shown here is derived from an EMBL/GenBank/DDBJ whole genome shotgun (WGS) entry which is preliminary data.</text>
</comment>
<keyword evidence="3" id="KW-0378">Hydrolase</keyword>
<dbReference type="PROSITE" id="PS51257">
    <property type="entry name" value="PROKAR_LIPOPROTEIN"/>
    <property type="match status" value="1"/>
</dbReference>
<dbReference type="RefSeq" id="WP_189604606.1">
    <property type="nucleotide sequence ID" value="NZ_BMXB01000007.1"/>
</dbReference>
<accession>A0A918SEY5</accession>
<feature type="compositionally biased region" description="Basic and acidic residues" evidence="1">
    <location>
        <begin position="21"/>
        <end position="33"/>
    </location>
</feature>
<dbReference type="AlphaFoldDB" id="A0A918SEY5"/>
<organism evidence="3 4">
    <name type="scientific">Salinimicrobium marinum</name>
    <dbReference type="NCBI Taxonomy" id="680283"/>
    <lineage>
        <taxon>Bacteria</taxon>
        <taxon>Pseudomonadati</taxon>
        <taxon>Bacteroidota</taxon>
        <taxon>Flavobacteriia</taxon>
        <taxon>Flavobacteriales</taxon>
        <taxon>Flavobacteriaceae</taxon>
        <taxon>Salinimicrobium</taxon>
    </lineage>
</organism>
<name>A0A918SEY5_9FLAO</name>
<dbReference type="Proteomes" id="UP000610456">
    <property type="component" value="Unassembled WGS sequence"/>
</dbReference>
<gene>
    <name evidence="3" type="ORF">GCM10007103_19950</name>
</gene>